<dbReference type="SUPFAM" id="SSF52047">
    <property type="entry name" value="RNI-like"/>
    <property type="match status" value="1"/>
</dbReference>
<name>A0A6A6TN68_9PLEO</name>
<protein>
    <recommendedName>
        <fullName evidence="3">F-box domain-containing protein</fullName>
    </recommendedName>
</protein>
<dbReference type="Proteomes" id="UP000799324">
    <property type="component" value="Unassembled WGS sequence"/>
</dbReference>
<evidence type="ECO:0000313" key="1">
    <source>
        <dbReference type="EMBL" id="KAF2660906.1"/>
    </source>
</evidence>
<organism evidence="1 2">
    <name type="scientific">Lophiostoma macrostomum CBS 122681</name>
    <dbReference type="NCBI Taxonomy" id="1314788"/>
    <lineage>
        <taxon>Eukaryota</taxon>
        <taxon>Fungi</taxon>
        <taxon>Dikarya</taxon>
        <taxon>Ascomycota</taxon>
        <taxon>Pezizomycotina</taxon>
        <taxon>Dothideomycetes</taxon>
        <taxon>Pleosporomycetidae</taxon>
        <taxon>Pleosporales</taxon>
        <taxon>Lophiostomataceae</taxon>
        <taxon>Lophiostoma</taxon>
    </lineage>
</organism>
<evidence type="ECO:0008006" key="3">
    <source>
        <dbReference type="Google" id="ProtNLM"/>
    </source>
</evidence>
<dbReference type="EMBL" id="MU004297">
    <property type="protein sequence ID" value="KAF2660906.1"/>
    <property type="molecule type" value="Genomic_DNA"/>
</dbReference>
<accession>A0A6A6TN68</accession>
<keyword evidence="2" id="KW-1185">Reference proteome</keyword>
<sequence>MFIRWDQFYPDAYEASWLSHHDPRPKSNHGKIADWRSKLSSWLKDPLDFTTHNLLAFQQSMQSTIRQSLTALPNLQKITIVQRLDFHPLWAIKPSDFYKTYPPEAFHAILDIAHSLPLNIELAIILQSKKPALNPRRLHMPPLPPSPGAHTLSLDRPGDAVEGFLTAPILHARLTELVLHGAFHSADRQDILAFVSECPLKVLRLHSISLVGDGRGLSLATPNISFPQLRDLSISDTVLDASFAQFFRHHISTLRSVSLVNVHSGGVAWWFFFHMLNHPEEGCIEVLRLERCTVDVAVDYVPREDAVERAVWTGNGVIRAKLEDVVRWLCVQQCARSGQGQIHPVVMDLCDAGDWVEEEPWFVWP</sequence>
<evidence type="ECO:0000313" key="2">
    <source>
        <dbReference type="Proteomes" id="UP000799324"/>
    </source>
</evidence>
<proteinExistence type="predicted"/>
<reference evidence="1" key="1">
    <citation type="journal article" date="2020" name="Stud. Mycol.">
        <title>101 Dothideomycetes genomes: a test case for predicting lifestyles and emergence of pathogens.</title>
        <authorList>
            <person name="Haridas S."/>
            <person name="Albert R."/>
            <person name="Binder M."/>
            <person name="Bloem J."/>
            <person name="Labutti K."/>
            <person name="Salamov A."/>
            <person name="Andreopoulos B."/>
            <person name="Baker S."/>
            <person name="Barry K."/>
            <person name="Bills G."/>
            <person name="Bluhm B."/>
            <person name="Cannon C."/>
            <person name="Castanera R."/>
            <person name="Culley D."/>
            <person name="Daum C."/>
            <person name="Ezra D."/>
            <person name="Gonzalez J."/>
            <person name="Henrissat B."/>
            <person name="Kuo A."/>
            <person name="Liang C."/>
            <person name="Lipzen A."/>
            <person name="Lutzoni F."/>
            <person name="Magnuson J."/>
            <person name="Mondo S."/>
            <person name="Nolan M."/>
            <person name="Ohm R."/>
            <person name="Pangilinan J."/>
            <person name="Park H.-J."/>
            <person name="Ramirez L."/>
            <person name="Alfaro M."/>
            <person name="Sun H."/>
            <person name="Tritt A."/>
            <person name="Yoshinaga Y."/>
            <person name="Zwiers L.-H."/>
            <person name="Turgeon B."/>
            <person name="Goodwin S."/>
            <person name="Spatafora J."/>
            <person name="Crous P."/>
            <person name="Grigoriev I."/>
        </authorList>
    </citation>
    <scope>NUCLEOTIDE SEQUENCE</scope>
    <source>
        <strain evidence="1">CBS 122681</strain>
    </source>
</reference>
<gene>
    <name evidence="1" type="ORF">K491DRAFT_711481</name>
</gene>
<dbReference type="AlphaFoldDB" id="A0A6A6TN68"/>